<dbReference type="SMART" id="SM00086">
    <property type="entry name" value="PAC"/>
    <property type="match status" value="2"/>
</dbReference>
<feature type="domain" description="PAC" evidence="8">
    <location>
        <begin position="204"/>
        <end position="255"/>
    </location>
</feature>
<dbReference type="SUPFAM" id="SSF55785">
    <property type="entry name" value="PYP-like sensor domain (PAS domain)"/>
    <property type="match status" value="2"/>
</dbReference>
<dbReference type="PANTHER" id="PTHR43304:SF1">
    <property type="entry name" value="PAC DOMAIN-CONTAINING PROTEIN"/>
    <property type="match status" value="1"/>
</dbReference>
<organism evidence="9 10">
    <name type="scientific">Haloarchaeobius litoreus</name>
    <dbReference type="NCBI Taxonomy" id="755306"/>
    <lineage>
        <taxon>Archaea</taxon>
        <taxon>Methanobacteriati</taxon>
        <taxon>Methanobacteriota</taxon>
        <taxon>Stenosarchaea group</taxon>
        <taxon>Halobacteria</taxon>
        <taxon>Halobacteriales</taxon>
        <taxon>Halorubellaceae</taxon>
        <taxon>Haloarchaeobius</taxon>
    </lineage>
</organism>
<dbReference type="InterPro" id="IPR003594">
    <property type="entry name" value="HATPase_dom"/>
</dbReference>
<feature type="domain" description="PAC" evidence="8">
    <location>
        <begin position="78"/>
        <end position="128"/>
    </location>
</feature>
<reference evidence="9 10" key="1">
    <citation type="journal article" date="2019" name="Int. J. Syst. Evol. Microbiol.">
        <title>The Global Catalogue of Microorganisms (GCM) 10K type strain sequencing project: providing services to taxonomists for standard genome sequencing and annotation.</title>
        <authorList>
            <consortium name="The Broad Institute Genomics Platform"/>
            <consortium name="The Broad Institute Genome Sequencing Center for Infectious Disease"/>
            <person name="Wu L."/>
            <person name="Ma J."/>
        </authorList>
    </citation>
    <scope>NUCLEOTIDE SEQUENCE [LARGE SCALE GENOMIC DNA]</scope>
    <source>
        <strain evidence="9 10">CGMCC 1.10390</strain>
    </source>
</reference>
<dbReference type="Pfam" id="PF08447">
    <property type="entry name" value="PAS_3"/>
    <property type="match status" value="2"/>
</dbReference>
<evidence type="ECO:0000256" key="5">
    <source>
        <dbReference type="ARBA" id="ARBA00022777"/>
    </source>
</evidence>
<evidence type="ECO:0000256" key="1">
    <source>
        <dbReference type="ARBA" id="ARBA00000085"/>
    </source>
</evidence>
<dbReference type="PROSITE" id="PS50109">
    <property type="entry name" value="HIS_KIN"/>
    <property type="match status" value="1"/>
</dbReference>
<dbReference type="EC" id="2.7.13.3" evidence="2"/>
<dbReference type="RefSeq" id="WP_256398010.1">
    <property type="nucleotide sequence ID" value="NZ_JANHJR010000001.1"/>
</dbReference>
<evidence type="ECO:0000259" key="6">
    <source>
        <dbReference type="PROSITE" id="PS50109"/>
    </source>
</evidence>
<dbReference type="Gene3D" id="3.30.450.20">
    <property type="entry name" value="PAS domain"/>
    <property type="match status" value="2"/>
</dbReference>
<evidence type="ECO:0000256" key="4">
    <source>
        <dbReference type="ARBA" id="ARBA00022679"/>
    </source>
</evidence>
<dbReference type="SUPFAM" id="SSF55874">
    <property type="entry name" value="ATPase domain of HSP90 chaperone/DNA topoisomerase II/histidine kinase"/>
    <property type="match status" value="1"/>
</dbReference>
<feature type="domain" description="Histidine kinase" evidence="6">
    <location>
        <begin position="259"/>
        <end position="464"/>
    </location>
</feature>
<proteinExistence type="predicted"/>
<keyword evidence="4" id="KW-0808">Transferase</keyword>
<dbReference type="Pfam" id="PF02518">
    <property type="entry name" value="HATPase_c"/>
    <property type="match status" value="1"/>
</dbReference>
<dbReference type="PROSITE" id="PS50112">
    <property type="entry name" value="PAS"/>
    <property type="match status" value="2"/>
</dbReference>
<evidence type="ECO:0000256" key="3">
    <source>
        <dbReference type="ARBA" id="ARBA00022553"/>
    </source>
</evidence>
<dbReference type="InterPro" id="IPR052162">
    <property type="entry name" value="Sensor_kinase/Photoreceptor"/>
</dbReference>
<dbReference type="InterPro" id="IPR005467">
    <property type="entry name" value="His_kinase_dom"/>
</dbReference>
<dbReference type="PROSITE" id="PS50113">
    <property type="entry name" value="PAC"/>
    <property type="match status" value="2"/>
</dbReference>
<feature type="domain" description="PAS" evidence="7">
    <location>
        <begin position="129"/>
        <end position="202"/>
    </location>
</feature>
<dbReference type="NCBIfam" id="TIGR00229">
    <property type="entry name" value="sensory_box"/>
    <property type="match status" value="2"/>
</dbReference>
<dbReference type="Gene3D" id="3.30.565.10">
    <property type="entry name" value="Histidine kinase-like ATPase, C-terminal domain"/>
    <property type="match status" value="1"/>
</dbReference>
<sequence length="465" mass="52021">MVSPPDPSVLLDYTQTKLSVVDDAGTIRYVNAAAERVMGYEPETLVGTDAFDYVHPDDRERVLGAFADVVAGDPDAASVIEYRYRTADGGWVWLQSRITELDDIDVDGYVVSSHDVTERIAAQRERQTTETRLQEIAAKAGDVLWMFSGDWSECLFVNPAYEEVYGPPIETLYDDPESFLDSVHPDDIAVVEAEMRRLSNGEPADMEYRVNPDTEYRRWVWVQADPIVVDGTVERIVGFSRDVTDRRRREQQLAVMDKLLRHNIRNDMNVVIGEAENVEAEGGPEVAGRMRVIRDTAAQLIMTAEKQREIIELLTGPGTPEEVDLSGAVTRVGRAMRERYPEAVIEVDVPETAPAFALGGIETAIAELAENAIVHATDETPTLRLACRMTEESVAVEVVDDCEPIPEYEYRVITGDHEMDDLYHGSGVGLWLVYWLVELSDGDIEFETRESSGNRVRLTFALVAD</sequence>
<comment type="catalytic activity">
    <reaction evidence="1">
        <text>ATP + protein L-histidine = ADP + protein N-phospho-L-histidine.</text>
        <dbReference type="EC" id="2.7.13.3"/>
    </reaction>
</comment>
<keyword evidence="10" id="KW-1185">Reference proteome</keyword>
<dbReference type="Proteomes" id="UP001597034">
    <property type="component" value="Unassembled WGS sequence"/>
</dbReference>
<dbReference type="EMBL" id="JBHUDO010000002">
    <property type="protein sequence ID" value="MFD1646474.1"/>
    <property type="molecule type" value="Genomic_DNA"/>
</dbReference>
<dbReference type="SMART" id="SM00387">
    <property type="entry name" value="HATPase_c"/>
    <property type="match status" value="1"/>
</dbReference>
<accession>A0ABD6DJG0</accession>
<dbReference type="CDD" id="cd16936">
    <property type="entry name" value="HATPase_RsbW-like"/>
    <property type="match status" value="1"/>
</dbReference>
<evidence type="ECO:0000313" key="10">
    <source>
        <dbReference type="Proteomes" id="UP001597034"/>
    </source>
</evidence>
<keyword evidence="3" id="KW-0597">Phosphoprotein</keyword>
<dbReference type="InterPro" id="IPR001610">
    <property type="entry name" value="PAC"/>
</dbReference>
<evidence type="ECO:0000256" key="2">
    <source>
        <dbReference type="ARBA" id="ARBA00012438"/>
    </source>
</evidence>
<protein>
    <recommendedName>
        <fullName evidence="2">histidine kinase</fullName>
        <ecNumber evidence="2">2.7.13.3</ecNumber>
    </recommendedName>
</protein>
<keyword evidence="5 9" id="KW-0418">Kinase</keyword>
<dbReference type="InterPro" id="IPR036890">
    <property type="entry name" value="HATPase_C_sf"/>
</dbReference>
<dbReference type="AlphaFoldDB" id="A0ABD6DJG0"/>
<dbReference type="InterPro" id="IPR000014">
    <property type="entry name" value="PAS"/>
</dbReference>
<gene>
    <name evidence="9" type="ORF">ACFSBL_12360</name>
</gene>
<dbReference type="CDD" id="cd00130">
    <property type="entry name" value="PAS"/>
    <property type="match status" value="2"/>
</dbReference>
<evidence type="ECO:0000259" key="7">
    <source>
        <dbReference type="PROSITE" id="PS50112"/>
    </source>
</evidence>
<feature type="domain" description="PAS" evidence="7">
    <location>
        <begin position="10"/>
        <end position="73"/>
    </location>
</feature>
<evidence type="ECO:0000259" key="8">
    <source>
        <dbReference type="PROSITE" id="PS50113"/>
    </source>
</evidence>
<name>A0ABD6DJG0_9EURY</name>
<dbReference type="InterPro" id="IPR000700">
    <property type="entry name" value="PAS-assoc_C"/>
</dbReference>
<dbReference type="SMART" id="SM00091">
    <property type="entry name" value="PAS"/>
    <property type="match status" value="2"/>
</dbReference>
<dbReference type="InterPro" id="IPR035965">
    <property type="entry name" value="PAS-like_dom_sf"/>
</dbReference>
<dbReference type="GO" id="GO:0004673">
    <property type="term" value="F:protein histidine kinase activity"/>
    <property type="evidence" value="ECO:0007669"/>
    <property type="project" value="UniProtKB-EC"/>
</dbReference>
<comment type="caution">
    <text evidence="9">The sequence shown here is derived from an EMBL/GenBank/DDBJ whole genome shotgun (WGS) entry which is preliminary data.</text>
</comment>
<dbReference type="InterPro" id="IPR013655">
    <property type="entry name" value="PAS_fold_3"/>
</dbReference>
<dbReference type="PANTHER" id="PTHR43304">
    <property type="entry name" value="PHYTOCHROME-LIKE PROTEIN CPH1"/>
    <property type="match status" value="1"/>
</dbReference>
<evidence type="ECO:0000313" key="9">
    <source>
        <dbReference type="EMBL" id="MFD1646474.1"/>
    </source>
</evidence>